<name>A0AAP0BUM9_9ASPA</name>
<keyword evidence="10" id="KW-0472">Membrane</keyword>
<feature type="binding site" description="axial binding residue" evidence="8">
    <location>
        <position position="478"/>
    </location>
    <ligand>
        <name>heme</name>
        <dbReference type="ChEBI" id="CHEBI:30413"/>
    </ligand>
    <ligandPart>
        <name>Fe</name>
        <dbReference type="ChEBI" id="CHEBI:18248"/>
    </ligandPart>
</feature>
<comment type="caution">
    <text evidence="11">The sequence shown here is derived from an EMBL/GenBank/DDBJ whole genome shotgun (WGS) entry which is preliminary data.</text>
</comment>
<dbReference type="PANTHER" id="PTHR47955:SF19">
    <property type="entry name" value="CYTOCHROME P450 71A9-LIKE ISOFORM X1"/>
    <property type="match status" value="1"/>
</dbReference>
<dbReference type="PRINTS" id="PR00385">
    <property type="entry name" value="P450"/>
</dbReference>
<organism evidence="11 12">
    <name type="scientific">Platanthera zijinensis</name>
    <dbReference type="NCBI Taxonomy" id="2320716"/>
    <lineage>
        <taxon>Eukaryota</taxon>
        <taxon>Viridiplantae</taxon>
        <taxon>Streptophyta</taxon>
        <taxon>Embryophyta</taxon>
        <taxon>Tracheophyta</taxon>
        <taxon>Spermatophyta</taxon>
        <taxon>Magnoliopsida</taxon>
        <taxon>Liliopsida</taxon>
        <taxon>Asparagales</taxon>
        <taxon>Orchidaceae</taxon>
        <taxon>Orchidoideae</taxon>
        <taxon>Orchideae</taxon>
        <taxon>Orchidinae</taxon>
        <taxon>Platanthera</taxon>
    </lineage>
</organism>
<dbReference type="FunFam" id="1.10.630.10:FF:000011">
    <property type="entry name" value="Cytochrome P450 83B1"/>
    <property type="match status" value="1"/>
</dbReference>
<dbReference type="PRINTS" id="PR00463">
    <property type="entry name" value="EP450I"/>
</dbReference>
<evidence type="ECO:0000313" key="11">
    <source>
        <dbReference type="EMBL" id="KAK8951361.1"/>
    </source>
</evidence>
<keyword evidence="7 9" id="KW-0503">Monooxygenase</keyword>
<evidence type="ECO:0000313" key="12">
    <source>
        <dbReference type="Proteomes" id="UP001418222"/>
    </source>
</evidence>
<dbReference type="EMBL" id="JBBWWQ010000003">
    <property type="protein sequence ID" value="KAK8951361.1"/>
    <property type="molecule type" value="Genomic_DNA"/>
</dbReference>
<dbReference type="Gene3D" id="1.10.630.10">
    <property type="entry name" value="Cytochrome P450"/>
    <property type="match status" value="1"/>
</dbReference>
<dbReference type="CDD" id="cd11072">
    <property type="entry name" value="CYP71-like"/>
    <property type="match status" value="1"/>
</dbReference>
<dbReference type="PROSITE" id="PS00086">
    <property type="entry name" value="CYTOCHROME_P450"/>
    <property type="match status" value="1"/>
</dbReference>
<evidence type="ECO:0000256" key="3">
    <source>
        <dbReference type="ARBA" id="ARBA00022617"/>
    </source>
</evidence>
<reference evidence="11 12" key="1">
    <citation type="journal article" date="2022" name="Nat. Plants">
        <title>Genomes of leafy and leafless Platanthera orchids illuminate the evolution of mycoheterotrophy.</title>
        <authorList>
            <person name="Li M.H."/>
            <person name="Liu K.W."/>
            <person name="Li Z."/>
            <person name="Lu H.C."/>
            <person name="Ye Q.L."/>
            <person name="Zhang D."/>
            <person name="Wang J.Y."/>
            <person name="Li Y.F."/>
            <person name="Zhong Z.M."/>
            <person name="Liu X."/>
            <person name="Yu X."/>
            <person name="Liu D.K."/>
            <person name="Tu X.D."/>
            <person name="Liu B."/>
            <person name="Hao Y."/>
            <person name="Liao X.Y."/>
            <person name="Jiang Y.T."/>
            <person name="Sun W.H."/>
            <person name="Chen J."/>
            <person name="Chen Y.Q."/>
            <person name="Ai Y."/>
            <person name="Zhai J.W."/>
            <person name="Wu S.S."/>
            <person name="Zhou Z."/>
            <person name="Hsiao Y.Y."/>
            <person name="Wu W.L."/>
            <person name="Chen Y.Y."/>
            <person name="Lin Y.F."/>
            <person name="Hsu J.L."/>
            <person name="Li C.Y."/>
            <person name="Wang Z.W."/>
            <person name="Zhao X."/>
            <person name="Zhong W.Y."/>
            <person name="Ma X.K."/>
            <person name="Ma L."/>
            <person name="Huang J."/>
            <person name="Chen G.Z."/>
            <person name="Huang M.Z."/>
            <person name="Huang L."/>
            <person name="Peng D.H."/>
            <person name="Luo Y.B."/>
            <person name="Zou S.Q."/>
            <person name="Chen S.P."/>
            <person name="Lan S."/>
            <person name="Tsai W.C."/>
            <person name="Van de Peer Y."/>
            <person name="Liu Z.J."/>
        </authorList>
    </citation>
    <scope>NUCLEOTIDE SEQUENCE [LARGE SCALE GENOMIC DNA]</scope>
    <source>
        <strain evidence="11">Lor287</strain>
    </source>
</reference>
<evidence type="ECO:0000256" key="9">
    <source>
        <dbReference type="RuleBase" id="RU000461"/>
    </source>
</evidence>
<dbReference type="Pfam" id="PF00067">
    <property type="entry name" value="p450"/>
    <property type="match status" value="1"/>
</dbReference>
<keyword evidence="10" id="KW-1133">Transmembrane helix</keyword>
<sequence length="537" mass="60187">MANESVRFLQSLMDALNYKGPPSIPLLLFPLLLFVCTLLYLVVGGKHGHMKNLPPTPGLSIPLFGHFHLLGSTPHISLHRLSQKQGPLIRLNLGQVPTIVASTPETAAKILKTYDTHFCSRPSLTSTSRYSYGHLDMAFSPYNQHWMKLRRFSNAHIFSPSRVHSLRAIREQEVEAMVNAISNKSGTSVNVSDAVMCLFNNIMFREVFGKRPEMGEYAECGMRSPYHELISEVIFLMGGFFWKDLSPSFAWVDVVRGWRGKLERSFQALDAVLEQEVAEGMKRRQRQEAGTSEKDEATCFLDVLLQHLSDDDQNGKNDSAGLQLNTVEAKALLMNMFIGGTDTSASVLDWAMTDLMRNPEAMQKAQDEVRQVIGRKGIVKESDLHQLHYLKMVIKETLRLHPPAPLLLQRECLKDATIDGYRIPAKARILINVWAIGRDPNYWDNPESFRPERFEGSPTSYLGNHFQLLPFGGGRRICPGMGLGIVGVELAMASFLYSFNWDLPAGKSQGDVSMEESFGIVCHRKEPLLLVPSTPAA</sequence>
<dbReference type="GO" id="GO:0016705">
    <property type="term" value="F:oxidoreductase activity, acting on paired donors, with incorporation or reduction of molecular oxygen"/>
    <property type="evidence" value="ECO:0007669"/>
    <property type="project" value="InterPro"/>
</dbReference>
<keyword evidence="10" id="KW-0812">Transmembrane</keyword>
<feature type="transmembrane region" description="Helical" evidence="10">
    <location>
        <begin position="23"/>
        <end position="43"/>
    </location>
</feature>
<dbReference type="GO" id="GO:0005506">
    <property type="term" value="F:iron ion binding"/>
    <property type="evidence" value="ECO:0007669"/>
    <property type="project" value="InterPro"/>
</dbReference>
<keyword evidence="5 9" id="KW-0560">Oxidoreductase</keyword>
<evidence type="ECO:0000256" key="10">
    <source>
        <dbReference type="SAM" id="Phobius"/>
    </source>
</evidence>
<accession>A0AAP0BUM9</accession>
<gene>
    <name evidence="11" type="primary">CYP71A1</name>
    <name evidence="11" type="ORF">KSP39_PZI003327</name>
</gene>
<evidence type="ECO:0000256" key="6">
    <source>
        <dbReference type="ARBA" id="ARBA00023004"/>
    </source>
</evidence>
<dbReference type="Proteomes" id="UP001418222">
    <property type="component" value="Unassembled WGS sequence"/>
</dbReference>
<keyword evidence="12" id="KW-1185">Reference proteome</keyword>
<dbReference type="GO" id="GO:0004497">
    <property type="term" value="F:monooxygenase activity"/>
    <property type="evidence" value="ECO:0007669"/>
    <property type="project" value="UniProtKB-KW"/>
</dbReference>
<evidence type="ECO:0000256" key="7">
    <source>
        <dbReference type="ARBA" id="ARBA00023033"/>
    </source>
</evidence>
<evidence type="ECO:0000256" key="2">
    <source>
        <dbReference type="ARBA" id="ARBA00010617"/>
    </source>
</evidence>
<dbReference type="GO" id="GO:0020037">
    <property type="term" value="F:heme binding"/>
    <property type="evidence" value="ECO:0007669"/>
    <property type="project" value="InterPro"/>
</dbReference>
<comment type="cofactor">
    <cofactor evidence="1 8">
        <name>heme</name>
        <dbReference type="ChEBI" id="CHEBI:30413"/>
    </cofactor>
</comment>
<dbReference type="InterPro" id="IPR002401">
    <property type="entry name" value="Cyt_P450_E_grp-I"/>
</dbReference>
<dbReference type="InterPro" id="IPR017972">
    <property type="entry name" value="Cyt_P450_CS"/>
</dbReference>
<keyword evidence="4 8" id="KW-0479">Metal-binding</keyword>
<keyword evidence="6 8" id="KW-0408">Iron</keyword>
<comment type="similarity">
    <text evidence="2 9">Belongs to the cytochrome P450 family.</text>
</comment>
<evidence type="ECO:0000256" key="1">
    <source>
        <dbReference type="ARBA" id="ARBA00001971"/>
    </source>
</evidence>
<dbReference type="InterPro" id="IPR001128">
    <property type="entry name" value="Cyt_P450"/>
</dbReference>
<evidence type="ECO:0000256" key="8">
    <source>
        <dbReference type="PIRSR" id="PIRSR602401-1"/>
    </source>
</evidence>
<keyword evidence="3 8" id="KW-0349">Heme</keyword>
<dbReference type="InterPro" id="IPR036396">
    <property type="entry name" value="Cyt_P450_sf"/>
</dbReference>
<dbReference type="PANTHER" id="PTHR47955">
    <property type="entry name" value="CYTOCHROME P450 FAMILY 71 PROTEIN"/>
    <property type="match status" value="1"/>
</dbReference>
<proteinExistence type="inferred from homology"/>
<evidence type="ECO:0000256" key="5">
    <source>
        <dbReference type="ARBA" id="ARBA00023002"/>
    </source>
</evidence>
<evidence type="ECO:0000256" key="4">
    <source>
        <dbReference type="ARBA" id="ARBA00022723"/>
    </source>
</evidence>
<dbReference type="SUPFAM" id="SSF48264">
    <property type="entry name" value="Cytochrome P450"/>
    <property type="match status" value="1"/>
</dbReference>
<dbReference type="AlphaFoldDB" id="A0AAP0BUM9"/>
<protein>
    <submittedName>
        <fullName evidence="11">Cytochrome P450 71A1</fullName>
    </submittedName>
</protein>